<dbReference type="EMBL" id="CM007891">
    <property type="protein sequence ID" value="OTG34883.1"/>
    <property type="molecule type" value="Genomic_DNA"/>
</dbReference>
<dbReference type="Proteomes" id="UP000215914">
    <property type="component" value="Chromosome 2"/>
</dbReference>
<reference evidence="2" key="1">
    <citation type="journal article" date="2017" name="Nature">
        <title>The sunflower genome provides insights into oil metabolism, flowering and Asterid evolution.</title>
        <authorList>
            <person name="Badouin H."/>
            <person name="Gouzy J."/>
            <person name="Grassa C.J."/>
            <person name="Murat F."/>
            <person name="Staton S.E."/>
            <person name="Cottret L."/>
            <person name="Lelandais-Briere C."/>
            <person name="Owens G.L."/>
            <person name="Carrere S."/>
            <person name="Mayjonade B."/>
            <person name="Legrand L."/>
            <person name="Gill N."/>
            <person name="Kane N.C."/>
            <person name="Bowers J.E."/>
            <person name="Hubner S."/>
            <person name="Bellec A."/>
            <person name="Berard A."/>
            <person name="Berges H."/>
            <person name="Blanchet N."/>
            <person name="Boniface M.C."/>
            <person name="Brunel D."/>
            <person name="Catrice O."/>
            <person name="Chaidir N."/>
            <person name="Claudel C."/>
            <person name="Donnadieu C."/>
            <person name="Faraut T."/>
            <person name="Fievet G."/>
            <person name="Helmstetter N."/>
            <person name="King M."/>
            <person name="Knapp S.J."/>
            <person name="Lai Z."/>
            <person name="Le Paslier M.C."/>
            <person name="Lippi Y."/>
            <person name="Lorenzon L."/>
            <person name="Mandel J.R."/>
            <person name="Marage G."/>
            <person name="Marchand G."/>
            <person name="Marquand E."/>
            <person name="Bret-Mestries E."/>
            <person name="Morien E."/>
            <person name="Nambeesan S."/>
            <person name="Nguyen T."/>
            <person name="Pegot-Espagnet P."/>
            <person name="Pouilly N."/>
            <person name="Raftis F."/>
            <person name="Sallet E."/>
            <person name="Schiex T."/>
            <person name="Thomas J."/>
            <person name="Vandecasteele C."/>
            <person name="Vares D."/>
            <person name="Vear F."/>
            <person name="Vautrin S."/>
            <person name="Crespi M."/>
            <person name="Mangin B."/>
            <person name="Burke J.M."/>
            <person name="Salse J."/>
            <person name="Munos S."/>
            <person name="Vincourt P."/>
            <person name="Rieseberg L.H."/>
            <person name="Langlade N.B."/>
        </authorList>
    </citation>
    <scope>NUCLEOTIDE SEQUENCE [LARGE SCALE GENOMIC DNA]</scope>
    <source>
        <strain evidence="2">cv. SF193</strain>
    </source>
</reference>
<dbReference type="InParanoid" id="A0A251VIA1"/>
<organism evidence="1 2">
    <name type="scientific">Helianthus annuus</name>
    <name type="common">Common sunflower</name>
    <dbReference type="NCBI Taxonomy" id="4232"/>
    <lineage>
        <taxon>Eukaryota</taxon>
        <taxon>Viridiplantae</taxon>
        <taxon>Streptophyta</taxon>
        <taxon>Embryophyta</taxon>
        <taxon>Tracheophyta</taxon>
        <taxon>Spermatophyta</taxon>
        <taxon>Magnoliopsida</taxon>
        <taxon>eudicotyledons</taxon>
        <taxon>Gunneridae</taxon>
        <taxon>Pentapetalae</taxon>
        <taxon>asterids</taxon>
        <taxon>campanulids</taxon>
        <taxon>Asterales</taxon>
        <taxon>Asteraceae</taxon>
        <taxon>Asteroideae</taxon>
        <taxon>Heliantheae alliance</taxon>
        <taxon>Heliantheae</taxon>
        <taxon>Helianthus</taxon>
    </lineage>
</organism>
<gene>
    <name evidence="1" type="ORF">HannXRQ_Chr02g0050731</name>
</gene>
<keyword evidence="2" id="KW-1185">Reference proteome</keyword>
<evidence type="ECO:0000313" key="2">
    <source>
        <dbReference type="Proteomes" id="UP000215914"/>
    </source>
</evidence>
<evidence type="ECO:0000313" key="1">
    <source>
        <dbReference type="EMBL" id="OTG34883.1"/>
    </source>
</evidence>
<proteinExistence type="predicted"/>
<accession>A0A251VIA1</accession>
<sequence>MRRMVKTKTEVGGFSLRGSCSGCCEFEARLPPAPGKWLVVVFSLLVSWRRLEPGLCKCNMLDLLLPVTN</sequence>
<name>A0A251VIA1_HELAN</name>
<dbReference type="AlphaFoldDB" id="A0A251VIA1"/>
<protein>
    <submittedName>
        <fullName evidence="1">Uncharacterized protein</fullName>
    </submittedName>
</protein>